<dbReference type="InterPro" id="IPR032840">
    <property type="entry name" value="CFAP91_dom"/>
</dbReference>
<dbReference type="EMBL" id="GEDC01012222">
    <property type="protein sequence ID" value="JAS25076.1"/>
    <property type="molecule type" value="Transcribed_RNA"/>
</dbReference>
<feature type="domain" description="CFAP91" evidence="7">
    <location>
        <begin position="170"/>
        <end position="321"/>
    </location>
</feature>
<evidence type="ECO:0000256" key="6">
    <source>
        <dbReference type="ARBA" id="ARBA00029555"/>
    </source>
</evidence>
<feature type="non-terminal residue" evidence="8">
    <location>
        <position position="601"/>
    </location>
</feature>
<evidence type="ECO:0000256" key="5">
    <source>
        <dbReference type="ARBA" id="ARBA00029468"/>
    </source>
</evidence>
<evidence type="ECO:0000256" key="4">
    <source>
        <dbReference type="ARBA" id="ARBA00023273"/>
    </source>
</evidence>
<dbReference type="GO" id="GO:0005930">
    <property type="term" value="C:axoneme"/>
    <property type="evidence" value="ECO:0007669"/>
    <property type="project" value="UniProtKB-SubCell"/>
</dbReference>
<protein>
    <recommendedName>
        <fullName evidence="6">Cilia- and flagella-associated protein 91</fullName>
    </recommendedName>
</protein>
<keyword evidence="3" id="KW-0206">Cytoskeleton</keyword>
<proteinExistence type="inferred from homology"/>
<name>A0A1B6DHB1_9HEMI</name>
<evidence type="ECO:0000259" key="7">
    <source>
        <dbReference type="Pfam" id="PF14738"/>
    </source>
</evidence>
<sequence length="601" mass="71187">MSNIQNKNVSIPREKVRSTRPLDYIYDPLYTFSSPKDYYKTAYESFKSSSKFSVQPIYESMFSDMIRYPRASLILKSSQQPPSYIDTSYDGKLRAMSDQQSDKTDVTGVDRFKFFKRPTTESSCVEPQAMVKLPMLGIGTLAPPTTAKLGLQTSSTTPRKKYESQSKALQTDFREEETQTYPWTPPHHFKEHESPEILELECLKWGKDLPPGLHTVEIIEDLRMKRAWENILPPLDSIKNIKRRQRMIADIEKSTWEFRDEEIQYIQNMRLKKSKEAVTLYKNLKAEIFKEKMKWIEKEHCKETERKIKIIEHKKSRALRKLSMRERGYNPKYHKMNIITELSNYTSQVYVPFQRWGTNFRNRHEELTSTGGISIDWIEQKAYLLDDLKNQRLKFDVDKASKPKKQVDLCFRQTRLTETKLEKLYADLRALSMEDELNGRKRHYSRLETILLKKPLEIPEVKEVSDYNRKIYNAAVTLQKVIRGRAIQLELFKERDRWSKLIKELLKINAIEEKIKVNAEQDNEDMMKMILEDQRNFPQPLKTDTTIEEDIGEGINLLSSELIRLENEKQVHDLVLDVEYERWRREAAESGLRQKEIQRRK</sequence>
<dbReference type="Pfam" id="PF14738">
    <property type="entry name" value="CFAP91"/>
    <property type="match status" value="1"/>
</dbReference>
<evidence type="ECO:0000256" key="2">
    <source>
        <dbReference type="ARBA" id="ARBA00022490"/>
    </source>
</evidence>
<accession>A0A1B6DHB1</accession>
<evidence type="ECO:0000313" key="8">
    <source>
        <dbReference type="EMBL" id="JAS25076.1"/>
    </source>
</evidence>
<dbReference type="PANTHER" id="PTHR22455">
    <property type="entry name" value="CILIA- AND FLAGELLA-ASSOCIATED PROTEIN 91"/>
    <property type="match status" value="1"/>
</dbReference>
<reference evidence="8" key="1">
    <citation type="submission" date="2015-12" db="EMBL/GenBank/DDBJ databases">
        <title>De novo transcriptome assembly of four potential Pierce s Disease insect vectors from Arizona vineyards.</title>
        <authorList>
            <person name="Tassone E.E."/>
        </authorList>
    </citation>
    <scope>NUCLEOTIDE SEQUENCE</scope>
</reference>
<keyword evidence="4" id="KW-0966">Cell projection</keyword>
<keyword evidence="2" id="KW-0963">Cytoplasm</keyword>
<dbReference type="PANTHER" id="PTHR22455:SF10">
    <property type="entry name" value="CILIA- AND FLAGELLA-ASSOCIATED PROTEIN 91"/>
    <property type="match status" value="1"/>
</dbReference>
<evidence type="ECO:0000256" key="3">
    <source>
        <dbReference type="ARBA" id="ARBA00023212"/>
    </source>
</evidence>
<organism evidence="8">
    <name type="scientific">Clastoptera arizonana</name>
    <name type="common">Arizona spittle bug</name>
    <dbReference type="NCBI Taxonomy" id="38151"/>
    <lineage>
        <taxon>Eukaryota</taxon>
        <taxon>Metazoa</taxon>
        <taxon>Ecdysozoa</taxon>
        <taxon>Arthropoda</taxon>
        <taxon>Hexapoda</taxon>
        <taxon>Insecta</taxon>
        <taxon>Pterygota</taxon>
        <taxon>Neoptera</taxon>
        <taxon>Paraneoptera</taxon>
        <taxon>Hemiptera</taxon>
        <taxon>Auchenorrhyncha</taxon>
        <taxon>Cercopoidea</taxon>
        <taxon>Clastopteridae</taxon>
        <taxon>Clastoptera</taxon>
    </lineage>
</organism>
<gene>
    <name evidence="8" type="ORF">g.19207</name>
</gene>
<comment type="subcellular location">
    <subcellularLocation>
        <location evidence="1">Cytoplasm</location>
        <location evidence="1">Cytoskeleton</location>
        <location evidence="1">Cilium axoneme</location>
    </subcellularLocation>
</comment>
<comment type="similarity">
    <text evidence="5">Belongs to the CFAP91 family.</text>
</comment>
<dbReference type="InterPro" id="IPR026720">
    <property type="entry name" value="CFAP91"/>
</dbReference>
<evidence type="ECO:0000256" key="1">
    <source>
        <dbReference type="ARBA" id="ARBA00004430"/>
    </source>
</evidence>
<dbReference type="AlphaFoldDB" id="A0A1B6DHB1"/>